<sequence>MVVLLPRVGQGFYGRSFASIKTSILLWTCAIPGSYSSRQPHTRIPSQPPTIPVVPCGSGES</sequence>
<keyword evidence="3" id="KW-1185">Reference proteome</keyword>
<proteinExistence type="predicted"/>
<dbReference type="Proteomes" id="UP001451303">
    <property type="component" value="Unassembled WGS sequence"/>
</dbReference>
<evidence type="ECO:0000313" key="2">
    <source>
        <dbReference type="EMBL" id="KAL0473602.1"/>
    </source>
</evidence>
<feature type="region of interest" description="Disordered" evidence="1">
    <location>
        <begin position="38"/>
        <end position="61"/>
    </location>
</feature>
<dbReference type="EMBL" id="JAVLET010000002">
    <property type="protein sequence ID" value="KAL0473602.1"/>
    <property type="molecule type" value="Genomic_DNA"/>
</dbReference>
<protein>
    <submittedName>
        <fullName evidence="2">Uncharacterized protein</fullName>
    </submittedName>
</protein>
<feature type="non-terminal residue" evidence="2">
    <location>
        <position position="61"/>
    </location>
</feature>
<name>A0ABR3DLQ8_NEUIN</name>
<organism evidence="2 3">
    <name type="scientific">Neurospora intermedia</name>
    <dbReference type="NCBI Taxonomy" id="5142"/>
    <lineage>
        <taxon>Eukaryota</taxon>
        <taxon>Fungi</taxon>
        <taxon>Dikarya</taxon>
        <taxon>Ascomycota</taxon>
        <taxon>Pezizomycotina</taxon>
        <taxon>Sordariomycetes</taxon>
        <taxon>Sordariomycetidae</taxon>
        <taxon>Sordariales</taxon>
        <taxon>Sordariaceae</taxon>
        <taxon>Neurospora</taxon>
    </lineage>
</organism>
<gene>
    <name evidence="2" type="ORF">QR685DRAFT_517291</name>
</gene>
<reference evidence="2 3" key="1">
    <citation type="submission" date="2023-09" db="EMBL/GenBank/DDBJ databases">
        <title>Multi-omics analysis of a traditional fermented food reveals byproduct-associated fungal strains for waste-to-food upcycling.</title>
        <authorList>
            <consortium name="Lawrence Berkeley National Laboratory"/>
            <person name="Rekdal V.M."/>
            <person name="Villalobos-Escobedo J.M."/>
            <person name="Rodriguez-Valeron N."/>
            <person name="Garcia M.O."/>
            <person name="Vasquez D.P."/>
            <person name="Damayanti I."/>
            <person name="Sorensen P.M."/>
            <person name="Baidoo E.E."/>
            <person name="De Carvalho A.C."/>
            <person name="Riley R."/>
            <person name="Lipzen A."/>
            <person name="He G."/>
            <person name="Yan M."/>
            <person name="Haridas S."/>
            <person name="Daum C."/>
            <person name="Yoshinaga Y."/>
            <person name="Ng V."/>
            <person name="Grigoriev I.V."/>
            <person name="Munk R."/>
            <person name="Nuraida L."/>
            <person name="Wijaya C.H."/>
            <person name="Morales P.-C."/>
            <person name="Keasling J.D."/>
        </authorList>
    </citation>
    <scope>NUCLEOTIDE SEQUENCE [LARGE SCALE GENOMIC DNA]</scope>
    <source>
        <strain evidence="2 3">FGSC 2613</strain>
    </source>
</reference>
<evidence type="ECO:0000256" key="1">
    <source>
        <dbReference type="SAM" id="MobiDB-lite"/>
    </source>
</evidence>
<evidence type="ECO:0000313" key="3">
    <source>
        <dbReference type="Proteomes" id="UP001451303"/>
    </source>
</evidence>
<comment type="caution">
    <text evidence="2">The sequence shown here is derived from an EMBL/GenBank/DDBJ whole genome shotgun (WGS) entry which is preliminary data.</text>
</comment>
<accession>A0ABR3DLQ8</accession>